<comment type="caution">
    <text evidence="2">The sequence shown here is derived from an EMBL/GenBank/DDBJ whole genome shotgun (WGS) entry which is preliminary data.</text>
</comment>
<organism evidence="2 3">
    <name type="scientific">Paramecium primaurelia</name>
    <dbReference type="NCBI Taxonomy" id="5886"/>
    <lineage>
        <taxon>Eukaryota</taxon>
        <taxon>Sar</taxon>
        <taxon>Alveolata</taxon>
        <taxon>Ciliophora</taxon>
        <taxon>Intramacronucleata</taxon>
        <taxon>Oligohymenophorea</taxon>
        <taxon>Peniculida</taxon>
        <taxon>Parameciidae</taxon>
        <taxon>Paramecium</taxon>
    </lineage>
</organism>
<evidence type="ECO:0000313" key="2">
    <source>
        <dbReference type="EMBL" id="CAD8079469.1"/>
    </source>
</evidence>
<dbReference type="OMA" id="MYLENHA"/>
<proteinExistence type="predicted"/>
<keyword evidence="1" id="KW-0175">Coiled coil</keyword>
<evidence type="ECO:0000256" key="1">
    <source>
        <dbReference type="SAM" id="Coils"/>
    </source>
</evidence>
<keyword evidence="3" id="KW-1185">Reference proteome</keyword>
<name>A0A8S1MJ31_PARPR</name>
<accession>A0A8S1MJ31</accession>
<dbReference type="EMBL" id="CAJJDM010000063">
    <property type="protein sequence ID" value="CAD8079469.1"/>
    <property type="molecule type" value="Genomic_DNA"/>
</dbReference>
<sequence>MYLENHAKALINYYSSSDEDSNEDYKKKVKQYRNDINETDEYVINLKQENLNNKQTIIELLDELEEYQKRIILLKQELLDQKKLAQDSQDQLTRLKVKKQQDRTLQEQKKFQEKFALQRNDALENLRYHFDSTLQQLTPKPSNR</sequence>
<dbReference type="Proteomes" id="UP000688137">
    <property type="component" value="Unassembled WGS sequence"/>
</dbReference>
<gene>
    <name evidence="2" type="ORF">PPRIM_AZ9-3.1.T0620041</name>
</gene>
<evidence type="ECO:0000313" key="3">
    <source>
        <dbReference type="Proteomes" id="UP000688137"/>
    </source>
</evidence>
<reference evidence="2" key="1">
    <citation type="submission" date="2021-01" db="EMBL/GenBank/DDBJ databases">
        <authorList>
            <consortium name="Genoscope - CEA"/>
            <person name="William W."/>
        </authorList>
    </citation>
    <scope>NUCLEOTIDE SEQUENCE</scope>
</reference>
<feature type="coiled-coil region" evidence="1">
    <location>
        <begin position="22"/>
        <end position="84"/>
    </location>
</feature>
<protein>
    <submittedName>
        <fullName evidence="2">Uncharacterized protein</fullName>
    </submittedName>
</protein>
<dbReference type="AlphaFoldDB" id="A0A8S1MJ31"/>